<keyword evidence="5" id="KW-1185">Reference proteome</keyword>
<evidence type="ECO:0000313" key="5">
    <source>
        <dbReference type="Proteomes" id="UP001597151"/>
    </source>
</evidence>
<dbReference type="Pfam" id="PF01370">
    <property type="entry name" value="Epimerase"/>
    <property type="match status" value="1"/>
</dbReference>
<dbReference type="InterPro" id="IPR001509">
    <property type="entry name" value="Epimerase_deHydtase"/>
</dbReference>
<gene>
    <name evidence="4" type="ORF">ACFQ3C_04455</name>
</gene>
<proteinExistence type="inferred from homology"/>
<reference evidence="5" key="1">
    <citation type="journal article" date="2019" name="Int. J. Syst. Evol. Microbiol.">
        <title>The Global Catalogue of Microorganisms (GCM) 10K type strain sequencing project: providing services to taxonomists for standard genome sequencing and annotation.</title>
        <authorList>
            <consortium name="The Broad Institute Genomics Platform"/>
            <consortium name="The Broad Institute Genome Sequencing Center for Infectious Disease"/>
            <person name="Wu L."/>
            <person name="Ma J."/>
        </authorList>
    </citation>
    <scope>NUCLEOTIDE SEQUENCE [LARGE SCALE GENOMIC DNA]</scope>
    <source>
        <strain evidence="5">CCUG 55328</strain>
    </source>
</reference>
<comment type="caution">
    <text evidence="4">The sequence shown here is derived from an EMBL/GenBank/DDBJ whole genome shotgun (WGS) entry which is preliminary data.</text>
</comment>
<comment type="similarity">
    <text evidence="2">Belongs to the NAD(P)-dependent epimerase/dehydratase family.</text>
</comment>
<name>A0ABW3T9M3_9RHOB</name>
<dbReference type="EMBL" id="JBHTKR010000002">
    <property type="protein sequence ID" value="MFD1193914.1"/>
    <property type="molecule type" value="Genomic_DNA"/>
</dbReference>
<evidence type="ECO:0000313" key="4">
    <source>
        <dbReference type="EMBL" id="MFD1193914.1"/>
    </source>
</evidence>
<evidence type="ECO:0000259" key="3">
    <source>
        <dbReference type="Pfam" id="PF01370"/>
    </source>
</evidence>
<dbReference type="InterPro" id="IPR036291">
    <property type="entry name" value="NAD(P)-bd_dom_sf"/>
</dbReference>
<dbReference type="Gene3D" id="3.90.25.10">
    <property type="entry name" value="UDP-galactose 4-epimerase, domain 1"/>
    <property type="match status" value="1"/>
</dbReference>
<feature type="domain" description="NAD-dependent epimerase/dehydratase" evidence="3">
    <location>
        <begin position="6"/>
        <end position="230"/>
    </location>
</feature>
<dbReference type="Proteomes" id="UP001597151">
    <property type="component" value="Unassembled WGS sequence"/>
</dbReference>
<protein>
    <submittedName>
        <fullName evidence="4">NAD-dependent epimerase/dehydratase family protein</fullName>
    </submittedName>
</protein>
<comment type="pathway">
    <text evidence="1">Bacterial outer membrane biogenesis; LPS O-antigen biosynthesis.</text>
</comment>
<organism evidence="4 5">
    <name type="scientific">Seohaeicola saemankumensis</name>
    <dbReference type="NCBI Taxonomy" id="481181"/>
    <lineage>
        <taxon>Bacteria</taxon>
        <taxon>Pseudomonadati</taxon>
        <taxon>Pseudomonadota</taxon>
        <taxon>Alphaproteobacteria</taxon>
        <taxon>Rhodobacterales</taxon>
        <taxon>Roseobacteraceae</taxon>
        <taxon>Seohaeicola</taxon>
    </lineage>
</organism>
<accession>A0ABW3T9M3</accession>
<sequence>MSKGRALVTGRYGFTGHYVAEALATAGWDVWGACSHPTEDMGPLDRVADLTDAVSVSQLVDDVRPDAVVHLAGIAFVGHGSVDDFYHVNLLGTRNLLEALSRGGHGQRGVVLASSANVYGNARQTPITEDTPASPANDYGVSKLAMEYASRLFADDLPIVITRPFNYTGVGQDPKFLVPKIVSHFRSRAAHIELGNLEVQRDLSDVRDVARVYSALLESRDAHGKILNVCSGQTLSLKDIVDMCCKITGHEIELVVNPAFVRYDEVKILKGDAARLEAIIGPLKLRPFEQTLEWMLSG</sequence>
<evidence type="ECO:0000256" key="2">
    <source>
        <dbReference type="ARBA" id="ARBA00007637"/>
    </source>
</evidence>
<dbReference type="PANTHER" id="PTHR43000">
    <property type="entry name" value="DTDP-D-GLUCOSE 4,6-DEHYDRATASE-RELATED"/>
    <property type="match status" value="1"/>
</dbReference>
<evidence type="ECO:0000256" key="1">
    <source>
        <dbReference type="ARBA" id="ARBA00005125"/>
    </source>
</evidence>
<dbReference type="RefSeq" id="WP_380789257.1">
    <property type="nucleotide sequence ID" value="NZ_JBHTKR010000002.1"/>
</dbReference>
<dbReference type="Gene3D" id="3.40.50.720">
    <property type="entry name" value="NAD(P)-binding Rossmann-like Domain"/>
    <property type="match status" value="1"/>
</dbReference>
<dbReference type="SUPFAM" id="SSF51735">
    <property type="entry name" value="NAD(P)-binding Rossmann-fold domains"/>
    <property type="match status" value="1"/>
</dbReference>